<dbReference type="SMART" id="SM00918">
    <property type="entry name" value="Lig_chan-Glu_bd"/>
    <property type="match status" value="1"/>
</dbReference>
<feature type="transmembrane region" description="Helical" evidence="13">
    <location>
        <begin position="609"/>
        <end position="636"/>
    </location>
</feature>
<organism evidence="15 16">
    <name type="scientific">Chironomus riparius</name>
    <dbReference type="NCBI Taxonomy" id="315576"/>
    <lineage>
        <taxon>Eukaryota</taxon>
        <taxon>Metazoa</taxon>
        <taxon>Ecdysozoa</taxon>
        <taxon>Arthropoda</taxon>
        <taxon>Hexapoda</taxon>
        <taxon>Insecta</taxon>
        <taxon>Pterygota</taxon>
        <taxon>Neoptera</taxon>
        <taxon>Endopterygota</taxon>
        <taxon>Diptera</taxon>
        <taxon>Nematocera</taxon>
        <taxon>Chironomoidea</taxon>
        <taxon>Chironomidae</taxon>
        <taxon>Chironominae</taxon>
        <taxon>Chironomus</taxon>
    </lineage>
</organism>
<evidence type="ECO:0000256" key="1">
    <source>
        <dbReference type="ARBA" id="ARBA00004651"/>
    </source>
</evidence>
<feature type="domain" description="Ionotropic glutamate receptor L-glutamate and glycine-binding" evidence="14">
    <location>
        <begin position="225"/>
        <end position="292"/>
    </location>
</feature>
<dbReference type="Gene3D" id="1.10.287.70">
    <property type="match status" value="1"/>
</dbReference>
<evidence type="ECO:0000256" key="8">
    <source>
        <dbReference type="ARBA" id="ARBA00023136"/>
    </source>
</evidence>
<name>A0A9P0NHS8_9DIPT</name>
<evidence type="ECO:0000256" key="9">
    <source>
        <dbReference type="ARBA" id="ARBA00023170"/>
    </source>
</evidence>
<keyword evidence="10" id="KW-0325">Glycoprotein</keyword>
<evidence type="ECO:0000256" key="11">
    <source>
        <dbReference type="ARBA" id="ARBA00023286"/>
    </source>
</evidence>
<comment type="subcellular location">
    <subcellularLocation>
        <location evidence="1">Cell membrane</location>
        <topology evidence="1">Multi-pass membrane protein</topology>
    </subcellularLocation>
</comment>
<dbReference type="InterPro" id="IPR052192">
    <property type="entry name" value="Insect_Ionotropic_Sensory_Rcpt"/>
</dbReference>
<evidence type="ECO:0000313" key="15">
    <source>
        <dbReference type="EMBL" id="CAH1722261.1"/>
    </source>
</evidence>
<keyword evidence="12" id="KW-0407">Ion channel</keyword>
<dbReference type="Pfam" id="PF10613">
    <property type="entry name" value="Lig_chan-Glu_bd"/>
    <property type="match status" value="1"/>
</dbReference>
<comment type="similarity">
    <text evidence="2">Belongs to the glutamate-gated ion channel (TC 1.A.10.1) family.</text>
</comment>
<dbReference type="InterPro" id="IPR019594">
    <property type="entry name" value="Glu/Gly-bd"/>
</dbReference>
<feature type="transmembrane region" description="Helical" evidence="13">
    <location>
        <begin position="428"/>
        <end position="449"/>
    </location>
</feature>
<keyword evidence="3" id="KW-0813">Transport</keyword>
<keyword evidence="11" id="KW-1071">Ligand-gated ion channel</keyword>
<dbReference type="PANTHER" id="PTHR42643">
    <property type="entry name" value="IONOTROPIC RECEPTOR 20A-RELATED"/>
    <property type="match status" value="1"/>
</dbReference>
<evidence type="ECO:0000256" key="6">
    <source>
        <dbReference type="ARBA" id="ARBA00022989"/>
    </source>
</evidence>
<evidence type="ECO:0000256" key="3">
    <source>
        <dbReference type="ARBA" id="ARBA00022448"/>
    </source>
</evidence>
<dbReference type="PANTHER" id="PTHR42643:SF35">
    <property type="entry name" value="IONOTROPIC RECEPTOR 68A, ISOFORM A"/>
    <property type="match status" value="1"/>
</dbReference>
<feature type="transmembrane region" description="Helical" evidence="13">
    <location>
        <begin position="393"/>
        <end position="416"/>
    </location>
</feature>
<reference evidence="15" key="1">
    <citation type="submission" date="2022-01" db="EMBL/GenBank/DDBJ databases">
        <authorList>
            <person name="King R."/>
        </authorList>
    </citation>
    <scope>NUCLEOTIDE SEQUENCE</scope>
</reference>
<dbReference type="Pfam" id="PF00060">
    <property type="entry name" value="Lig_chan"/>
    <property type="match status" value="1"/>
</dbReference>
<evidence type="ECO:0000256" key="12">
    <source>
        <dbReference type="ARBA" id="ARBA00023303"/>
    </source>
</evidence>
<evidence type="ECO:0000256" key="4">
    <source>
        <dbReference type="ARBA" id="ARBA00022475"/>
    </source>
</evidence>
<keyword evidence="16" id="KW-1185">Reference proteome</keyword>
<dbReference type="InterPro" id="IPR001320">
    <property type="entry name" value="Iontro_rcpt_C"/>
</dbReference>
<dbReference type="Gene3D" id="3.40.190.10">
    <property type="entry name" value="Periplasmic binding protein-like II"/>
    <property type="match status" value="1"/>
</dbReference>
<evidence type="ECO:0000256" key="7">
    <source>
        <dbReference type="ARBA" id="ARBA00023065"/>
    </source>
</evidence>
<evidence type="ECO:0000256" key="10">
    <source>
        <dbReference type="ARBA" id="ARBA00023180"/>
    </source>
</evidence>
<gene>
    <name evidence="15" type="ORF">CHIRRI_LOCUS8338</name>
</gene>
<proteinExistence type="inferred from homology"/>
<evidence type="ECO:0000259" key="14">
    <source>
        <dbReference type="SMART" id="SM00918"/>
    </source>
</evidence>
<keyword evidence="8 13" id="KW-0472">Membrane</keyword>
<evidence type="ECO:0000256" key="5">
    <source>
        <dbReference type="ARBA" id="ARBA00022692"/>
    </source>
</evidence>
<accession>A0A9P0NHS8</accession>
<evidence type="ECO:0000313" key="16">
    <source>
        <dbReference type="Proteomes" id="UP001153620"/>
    </source>
</evidence>
<dbReference type="Proteomes" id="UP001153620">
    <property type="component" value="Chromosome 2"/>
</dbReference>
<sequence length="691" mass="79811">MLMHALFAEICSSLHNNLLRCTSKNYCSSSCSSTFSALPQSLTHYHRSLNMEQSSKSLQAPINVMIIIDSEAFDDEDIEPSEKVVAMLNVMKSEKCDYYIILIINGIQMIGLLRFADYNRLFNTNAKFIMLHDYRLFTPKNHFLWKRLINVIYIRKSSRMDKKTLLYELSTVPFPSTIRGIYVSKIVNYFVPPNRFLKKTELFDDKKSQEINGNLMNIVVYSHTPAIIKDYNNDGNKSQVHYTGLEIELINAIGQKMNFNLNFYEAIDSEFEKWGHRVADGNFTGLLGEMNEARADIALADLYHTLYNFEVMDLSYPYTIQCLTFITPEILGDNSWKALILPFTLNMWIGAFLSLFFIIIVFWLFSNCYIFIENENYVQKDSATGKKTLVKDLFDDFSACIMYPYSMILLVSLPALPNRWSIRLLTGWWWLYCVLLIVAYRASLTSILANPQPRLTIDQLATLANSRIKCGAWGEQNRNLFITSSDPIAQKIGSKLENIDVAEDGIMQVEKGEFAYFESLEELRRLRFQHEMKQSQLSQKLHIMDECAINMPISIGLDKNSPLKEKIDEIILRLAQGGLINKWFNDAIQSFVSSVEEPPQEALMDIKKFFGALVALGVGYLISICAFLGEFAYWAIFVRRHPKYDKYYKRIILDCEMESLKVTKRRRHQNKKNLANKRSAYAFAKNKVLSQ</sequence>
<keyword evidence="9" id="KW-0675">Receptor</keyword>
<protein>
    <recommendedName>
        <fullName evidence="14">Ionotropic glutamate receptor L-glutamate and glycine-binding domain-containing protein</fullName>
    </recommendedName>
</protein>
<dbReference type="GO" id="GO:0015276">
    <property type="term" value="F:ligand-gated monoatomic ion channel activity"/>
    <property type="evidence" value="ECO:0007669"/>
    <property type="project" value="InterPro"/>
</dbReference>
<evidence type="ECO:0000256" key="13">
    <source>
        <dbReference type="SAM" id="Phobius"/>
    </source>
</evidence>
<keyword evidence="4" id="KW-1003">Cell membrane</keyword>
<evidence type="ECO:0000256" key="2">
    <source>
        <dbReference type="ARBA" id="ARBA00008685"/>
    </source>
</evidence>
<dbReference type="SUPFAM" id="SSF53850">
    <property type="entry name" value="Periplasmic binding protein-like II"/>
    <property type="match status" value="1"/>
</dbReference>
<reference evidence="15" key="2">
    <citation type="submission" date="2022-10" db="EMBL/GenBank/DDBJ databases">
        <authorList>
            <consortium name="ENA_rothamsted_submissions"/>
            <consortium name="culmorum"/>
            <person name="King R."/>
        </authorList>
    </citation>
    <scope>NUCLEOTIDE SEQUENCE</scope>
</reference>
<dbReference type="AlphaFoldDB" id="A0A9P0NHS8"/>
<dbReference type="GO" id="GO:0005886">
    <property type="term" value="C:plasma membrane"/>
    <property type="evidence" value="ECO:0007669"/>
    <property type="project" value="UniProtKB-SubCell"/>
</dbReference>
<keyword evidence="5 13" id="KW-0812">Transmembrane</keyword>
<dbReference type="GO" id="GO:0050906">
    <property type="term" value="P:detection of stimulus involved in sensory perception"/>
    <property type="evidence" value="ECO:0007669"/>
    <property type="project" value="UniProtKB-ARBA"/>
</dbReference>
<feature type="transmembrane region" description="Helical" evidence="13">
    <location>
        <begin position="347"/>
        <end position="372"/>
    </location>
</feature>
<keyword evidence="6 13" id="KW-1133">Transmembrane helix</keyword>
<keyword evidence="7" id="KW-0406">Ion transport</keyword>
<dbReference type="EMBL" id="OU895878">
    <property type="protein sequence ID" value="CAH1722261.1"/>
    <property type="molecule type" value="Genomic_DNA"/>
</dbReference>